<dbReference type="EMBL" id="VSSR01000081">
    <property type="protein sequence ID" value="TYL72857.1"/>
    <property type="molecule type" value="Genomic_DNA"/>
</dbReference>
<sequence>MERPMTKTSIIAALRIILSLAIAGPAQAWPEQSSSIDCAWRGEQAECEALTMALVHKHALAHPHIRKTERAAIPLAPTHQPDRNQDPLASMHFE</sequence>
<reference evidence="3 4" key="1">
    <citation type="submission" date="2019-08" db="EMBL/GenBank/DDBJ databases">
        <title>Bradyrhizobium hipponensis sp. nov., a rhizobium isolated from a Lupinus angustifolius root nodule in Tunisia.</title>
        <authorList>
            <person name="Off K."/>
            <person name="Rejili M."/>
            <person name="Mars M."/>
            <person name="Brachmann A."/>
            <person name="Marin M."/>
        </authorList>
    </citation>
    <scope>NUCLEOTIDE SEQUENCE [LARGE SCALE GENOMIC DNA]</scope>
    <source>
        <strain evidence="3 4">CTAW11</strain>
    </source>
</reference>
<feature type="chain" id="PRO_5024383905" evidence="2">
    <location>
        <begin position="29"/>
        <end position="94"/>
    </location>
</feature>
<comment type="caution">
    <text evidence="3">The sequence shown here is derived from an EMBL/GenBank/DDBJ whole genome shotgun (WGS) entry which is preliminary data.</text>
</comment>
<keyword evidence="2" id="KW-0732">Signal</keyword>
<keyword evidence="4" id="KW-1185">Reference proteome</keyword>
<feature type="signal peptide" evidence="2">
    <location>
        <begin position="1"/>
        <end position="28"/>
    </location>
</feature>
<dbReference type="RefSeq" id="WP_187435429.1">
    <property type="nucleotide sequence ID" value="NZ_VSSR01000081.1"/>
</dbReference>
<evidence type="ECO:0000313" key="3">
    <source>
        <dbReference type="EMBL" id="TYL72857.1"/>
    </source>
</evidence>
<proteinExistence type="predicted"/>
<feature type="region of interest" description="Disordered" evidence="1">
    <location>
        <begin position="72"/>
        <end position="94"/>
    </location>
</feature>
<accession>A0A5S4W0U9</accession>
<organism evidence="3 4">
    <name type="scientific">Bradyrhizobium cytisi</name>
    <dbReference type="NCBI Taxonomy" id="515489"/>
    <lineage>
        <taxon>Bacteria</taxon>
        <taxon>Pseudomonadati</taxon>
        <taxon>Pseudomonadota</taxon>
        <taxon>Alphaproteobacteria</taxon>
        <taxon>Hyphomicrobiales</taxon>
        <taxon>Nitrobacteraceae</taxon>
        <taxon>Bradyrhizobium</taxon>
    </lineage>
</organism>
<name>A0A5S4W0U9_9BRAD</name>
<dbReference type="AlphaFoldDB" id="A0A5S4W0U9"/>
<protein>
    <submittedName>
        <fullName evidence="3">Uncharacterized protein</fullName>
    </submittedName>
</protein>
<dbReference type="Proteomes" id="UP000324853">
    <property type="component" value="Unassembled WGS sequence"/>
</dbReference>
<evidence type="ECO:0000256" key="1">
    <source>
        <dbReference type="SAM" id="MobiDB-lite"/>
    </source>
</evidence>
<evidence type="ECO:0000256" key="2">
    <source>
        <dbReference type="SAM" id="SignalP"/>
    </source>
</evidence>
<evidence type="ECO:0000313" key="4">
    <source>
        <dbReference type="Proteomes" id="UP000324853"/>
    </source>
</evidence>
<gene>
    <name evidence="3" type="ORF">FXB38_37820</name>
</gene>